<proteinExistence type="predicted"/>
<accession>A0A7J6XCK7</accession>
<evidence type="ECO:0000313" key="2">
    <source>
        <dbReference type="EMBL" id="KAF5206575.1"/>
    </source>
</evidence>
<comment type="caution">
    <text evidence="2">The sequence shown here is derived from an EMBL/GenBank/DDBJ whole genome shotgun (WGS) entry which is preliminary data.</text>
</comment>
<feature type="compositionally biased region" description="Polar residues" evidence="1">
    <location>
        <begin position="23"/>
        <end position="47"/>
    </location>
</feature>
<feature type="compositionally biased region" description="Basic and acidic residues" evidence="1">
    <location>
        <begin position="60"/>
        <end position="71"/>
    </location>
</feature>
<feature type="region of interest" description="Disordered" evidence="1">
    <location>
        <begin position="60"/>
        <end position="90"/>
    </location>
</feature>
<gene>
    <name evidence="2" type="ORF">FRX31_003838</name>
</gene>
<reference evidence="2 3" key="1">
    <citation type="submission" date="2020-06" db="EMBL/GenBank/DDBJ databases">
        <title>Transcriptomic and genomic resources for Thalictrum thalictroides and T. hernandezii: Facilitating candidate gene discovery in an emerging model plant lineage.</title>
        <authorList>
            <person name="Arias T."/>
            <person name="Riano-Pachon D.M."/>
            <person name="Di Stilio V.S."/>
        </authorList>
    </citation>
    <scope>NUCLEOTIDE SEQUENCE [LARGE SCALE GENOMIC DNA]</scope>
    <source>
        <strain evidence="3">cv. WT478/WT964</strain>
        <tissue evidence="2">Leaves</tissue>
    </source>
</reference>
<dbReference type="Proteomes" id="UP000554482">
    <property type="component" value="Unassembled WGS sequence"/>
</dbReference>
<dbReference type="AlphaFoldDB" id="A0A7J6XCK7"/>
<feature type="region of interest" description="Disordered" evidence="1">
    <location>
        <begin position="1"/>
        <end position="47"/>
    </location>
</feature>
<protein>
    <submittedName>
        <fullName evidence="2">Uncharacterized protein</fullName>
    </submittedName>
</protein>
<keyword evidence="3" id="KW-1185">Reference proteome</keyword>
<organism evidence="2 3">
    <name type="scientific">Thalictrum thalictroides</name>
    <name type="common">Rue-anemone</name>
    <name type="synonym">Anemone thalictroides</name>
    <dbReference type="NCBI Taxonomy" id="46969"/>
    <lineage>
        <taxon>Eukaryota</taxon>
        <taxon>Viridiplantae</taxon>
        <taxon>Streptophyta</taxon>
        <taxon>Embryophyta</taxon>
        <taxon>Tracheophyta</taxon>
        <taxon>Spermatophyta</taxon>
        <taxon>Magnoliopsida</taxon>
        <taxon>Ranunculales</taxon>
        <taxon>Ranunculaceae</taxon>
        <taxon>Thalictroideae</taxon>
        <taxon>Thalictrum</taxon>
    </lineage>
</organism>
<sequence>MSKEYNRRVNNEEAQQVVFEASQPDSDCSVYTPTNNNQQWQPAGTSKGAQVFPKILKRLPEIDNSEMRDNSETSGSVDCPPGFEKKTDKGPVVNFGDLINQECCNLRSTDEVDEWVSGVIGSISKNLGLSSTNGDQAIKKFFLELGYAKLREKNNGEGNDDDRDIRNYERCNEELTGAKLAYG</sequence>
<evidence type="ECO:0000256" key="1">
    <source>
        <dbReference type="SAM" id="MobiDB-lite"/>
    </source>
</evidence>
<evidence type="ECO:0000313" key="3">
    <source>
        <dbReference type="Proteomes" id="UP000554482"/>
    </source>
</evidence>
<feature type="compositionally biased region" description="Basic and acidic residues" evidence="1">
    <location>
        <begin position="1"/>
        <end position="11"/>
    </location>
</feature>
<dbReference type="EMBL" id="JABWDY010002545">
    <property type="protein sequence ID" value="KAF5206575.1"/>
    <property type="molecule type" value="Genomic_DNA"/>
</dbReference>
<name>A0A7J6XCK7_THATH</name>